<dbReference type="Pfam" id="PF14559">
    <property type="entry name" value="TPR_19"/>
    <property type="match status" value="1"/>
</dbReference>
<dbReference type="Gene3D" id="1.25.40.10">
    <property type="entry name" value="Tetratricopeptide repeat domain"/>
    <property type="match status" value="3"/>
</dbReference>
<feature type="repeat" description="TPR" evidence="4">
    <location>
        <begin position="577"/>
        <end position="610"/>
    </location>
</feature>
<evidence type="ECO:0000259" key="7">
    <source>
        <dbReference type="PROSITE" id="PS50011"/>
    </source>
</evidence>
<name>E1SSK6_FERBD</name>
<dbReference type="eggNOG" id="COG0515">
    <property type="taxonomic scope" value="Bacteria"/>
</dbReference>
<dbReference type="PROSITE" id="PS50293">
    <property type="entry name" value="TPR_REGION"/>
    <property type="match status" value="1"/>
</dbReference>
<protein>
    <submittedName>
        <fullName evidence="8">Serine/threonine protein kinase with TPR repeats</fullName>
    </submittedName>
</protein>
<dbReference type="CDD" id="cd14014">
    <property type="entry name" value="STKc_PknB_like"/>
    <property type="match status" value="1"/>
</dbReference>
<keyword evidence="9" id="KW-1185">Reference proteome</keyword>
<dbReference type="Proteomes" id="UP000006683">
    <property type="component" value="Chromosome"/>
</dbReference>
<evidence type="ECO:0000256" key="6">
    <source>
        <dbReference type="SAM" id="Phobius"/>
    </source>
</evidence>
<feature type="binding site" evidence="5">
    <location>
        <position position="84"/>
    </location>
    <ligand>
        <name>ATP</name>
        <dbReference type="ChEBI" id="CHEBI:30616"/>
    </ligand>
</feature>
<evidence type="ECO:0000313" key="8">
    <source>
        <dbReference type="EMBL" id="ADN76035.1"/>
    </source>
</evidence>
<dbReference type="InterPro" id="IPR017441">
    <property type="entry name" value="Protein_kinase_ATP_BS"/>
</dbReference>
<dbReference type="SUPFAM" id="SSF56112">
    <property type="entry name" value="Protein kinase-like (PK-like)"/>
    <property type="match status" value="1"/>
</dbReference>
<dbReference type="InterPro" id="IPR051931">
    <property type="entry name" value="PAK3-like"/>
</dbReference>
<feature type="repeat" description="TPR" evidence="4">
    <location>
        <begin position="611"/>
        <end position="644"/>
    </location>
</feature>
<reference evidence="8 9" key="1">
    <citation type="journal article" date="2010" name="Stand. Genomic Sci.">
        <title>Complete genome sequence of Ferrimonas balearica type strain (PAT).</title>
        <authorList>
            <person name="Nolan M."/>
            <person name="Sikorski J."/>
            <person name="Davenport K."/>
            <person name="Lucas S."/>
            <person name="Glavina Del Rio T."/>
            <person name="Tice H."/>
            <person name="Cheng J."/>
            <person name="Goodwin L."/>
            <person name="Pitluck S."/>
            <person name="Liolios K."/>
            <person name="Ivanova N."/>
            <person name="Mavromatis K."/>
            <person name="Ovchinnikova G."/>
            <person name="Pati A."/>
            <person name="Chen A."/>
            <person name="Palaniappan K."/>
            <person name="Land M."/>
            <person name="Hauser L."/>
            <person name="Chang Y."/>
            <person name="Jeffries C."/>
            <person name="Tapia R."/>
            <person name="Brettin T."/>
            <person name="Detter J."/>
            <person name="Han C."/>
            <person name="Yasawong M."/>
            <person name="Rohde M."/>
            <person name="Tindall B."/>
            <person name="Goker M."/>
            <person name="Woyke T."/>
            <person name="Bristow J."/>
            <person name="Eisen J."/>
            <person name="Markowitz V."/>
            <person name="Hugenholtz P."/>
            <person name="Kyrpides N."/>
            <person name="Klenk H."/>
            <person name="Lapidus A."/>
        </authorList>
    </citation>
    <scope>NUCLEOTIDE SEQUENCE [LARGE SCALE GENOMIC DNA]</scope>
    <source>
        <strain evidence="9">DSM 9799 / CCM 4581 / KCTC 23876 / PAT</strain>
    </source>
</reference>
<dbReference type="InterPro" id="IPR019734">
    <property type="entry name" value="TPR_rpt"/>
</dbReference>
<evidence type="ECO:0000256" key="4">
    <source>
        <dbReference type="PROSITE-ProRule" id="PRU00339"/>
    </source>
</evidence>
<dbReference type="eggNOG" id="COG0457">
    <property type="taxonomic scope" value="Bacteria"/>
</dbReference>
<dbReference type="PROSITE" id="PS00107">
    <property type="entry name" value="PROTEIN_KINASE_ATP"/>
    <property type="match status" value="1"/>
</dbReference>
<dbReference type="HOGENOM" id="CLU_013589_0_0_6"/>
<dbReference type="KEGG" id="fbl:Fbal_1832"/>
<dbReference type="PANTHER" id="PTHR45832:SF22">
    <property type="entry name" value="SERINE_THREONINE-PROTEIN KINASE SAMKA-RELATED"/>
    <property type="match status" value="1"/>
</dbReference>
<dbReference type="SMART" id="SM00220">
    <property type="entry name" value="S_TKc"/>
    <property type="match status" value="1"/>
</dbReference>
<keyword evidence="6" id="KW-0472">Membrane</keyword>
<keyword evidence="8" id="KW-0723">Serine/threonine-protein kinase</keyword>
<evidence type="ECO:0000313" key="9">
    <source>
        <dbReference type="Proteomes" id="UP000006683"/>
    </source>
</evidence>
<dbReference type="PANTHER" id="PTHR45832">
    <property type="entry name" value="SERINE/THREONINE-PROTEIN KINASE SAMKA-RELATED-RELATED"/>
    <property type="match status" value="1"/>
</dbReference>
<evidence type="ECO:0000256" key="3">
    <source>
        <dbReference type="ARBA" id="ARBA00022840"/>
    </source>
</evidence>
<dbReference type="GO" id="GO:0004674">
    <property type="term" value="F:protein serine/threonine kinase activity"/>
    <property type="evidence" value="ECO:0007669"/>
    <property type="project" value="UniProtKB-KW"/>
</dbReference>
<dbReference type="GO" id="GO:0005524">
    <property type="term" value="F:ATP binding"/>
    <property type="evidence" value="ECO:0007669"/>
    <property type="project" value="UniProtKB-UniRule"/>
</dbReference>
<keyword evidence="4" id="KW-0802">TPR repeat</keyword>
<keyword evidence="8" id="KW-0808">Transferase</keyword>
<sequence>MATLDQVTRDELTELLDHADAGRHYFKSLTGFLYGSDADSLEDPLELLGKEIGGYTVTELLGQGGMGVVYKGYDPKLERSVAIKLLAPGQHLSDVARSRFLSEAQLVSRLDHTHIGILYGHALTQEGLDAMIMAFYDGQTLDKVIQDGALTADQLVTICRDVIEGLSYAHEQGVIHKDIKPANLMLLGNGQIKILDFGAAAYLEQEQEDTAVPIGTTAYMSPEQIRAEPLTPATDFWSLGVVLFEAAIANGWIERVNAFTWAQNPAASSLRAPEEVERLLLAMLRVDPEQRAQAVRQLAEPTVPTANQVKFGFTRKGWLGVAGATLLSVAGAFAWYAMTPTALQLPEHRKLALHFDHAQPIEAGLASELSDRLTALAYEQGNVSYLGSFDGEGGADGTNPDGVDPASANLTWLLDLTDSEQDATLGKDQVRLSLILTETSTGDVLVDWQQIYPRSRLDLIPADLYQQVLAALAIEPEGLAQLTAQESITNPEAYAQYLEARAILEDYQSDMDVSQVERLDEAFTLAQEANRISPQASYQLLLAWLRMEQYTVSDESEILNDAIYWANQALATNGNLIDAYLVLGRLYGEKDQNGSAIASYQLALQHQPKNLDAYEGLARVYIGMGRFDEAESTLQQALVLDPNHWKTHSALGVTDHYAQRYQQAAVHYKDALALAPGNRAIRSNLAVLLVDQQDYTGVLQAYEGVADAQLDGFERLNVAVAHFYLQDFHQAVRYYQLALEQFPNMHGLWAQLGLSQVLAEGEASPAAQASFERSLTLAEIKLKDNPYSIAMLANIANCRSWLGQHQSAAESLNEALALWRSQSDETGSRLTRQVVSTGILVLERSGRRDAALALFQEGQERGFDANALMAIPYLSELKADSRFQSILNL</sequence>
<dbReference type="InterPro" id="IPR000719">
    <property type="entry name" value="Prot_kinase_dom"/>
</dbReference>
<keyword evidence="8" id="KW-0418">Kinase</keyword>
<dbReference type="InterPro" id="IPR008271">
    <property type="entry name" value="Ser/Thr_kinase_AS"/>
</dbReference>
<feature type="domain" description="Protein kinase" evidence="7">
    <location>
        <begin position="55"/>
        <end position="303"/>
    </location>
</feature>
<dbReference type="SMART" id="SM00028">
    <property type="entry name" value="TPR"/>
    <property type="match status" value="5"/>
</dbReference>
<dbReference type="InterPro" id="IPR011009">
    <property type="entry name" value="Kinase-like_dom_sf"/>
</dbReference>
<accession>E1SSK6</accession>
<keyword evidence="2 5" id="KW-0547">Nucleotide-binding</keyword>
<dbReference type="Gene3D" id="3.30.200.20">
    <property type="entry name" value="Phosphorylase Kinase, domain 1"/>
    <property type="match status" value="1"/>
</dbReference>
<dbReference type="EMBL" id="CP002209">
    <property type="protein sequence ID" value="ADN76035.1"/>
    <property type="molecule type" value="Genomic_DNA"/>
</dbReference>
<evidence type="ECO:0000256" key="2">
    <source>
        <dbReference type="ARBA" id="ARBA00022741"/>
    </source>
</evidence>
<keyword evidence="6" id="KW-1133">Transmembrane helix</keyword>
<feature type="transmembrane region" description="Helical" evidence="6">
    <location>
        <begin position="318"/>
        <end position="338"/>
    </location>
</feature>
<keyword evidence="3 5" id="KW-0067">ATP-binding</keyword>
<dbReference type="AlphaFoldDB" id="E1SSK6"/>
<dbReference type="STRING" id="550540.Fbal_1832"/>
<dbReference type="PROSITE" id="PS00108">
    <property type="entry name" value="PROTEIN_KINASE_ST"/>
    <property type="match status" value="1"/>
</dbReference>
<evidence type="ECO:0000256" key="5">
    <source>
        <dbReference type="PROSITE-ProRule" id="PRU10141"/>
    </source>
</evidence>
<comment type="similarity">
    <text evidence="1">Belongs to the protein kinase superfamily. STE Ser/Thr protein kinase family. STE20 subfamily.</text>
</comment>
<dbReference type="PROSITE" id="PS50011">
    <property type="entry name" value="PROTEIN_KINASE_DOM"/>
    <property type="match status" value="1"/>
</dbReference>
<organism evidence="8 9">
    <name type="scientific">Ferrimonas balearica (strain DSM 9799 / CCM 4581 / KCTC 23876 / PAT)</name>
    <dbReference type="NCBI Taxonomy" id="550540"/>
    <lineage>
        <taxon>Bacteria</taxon>
        <taxon>Pseudomonadati</taxon>
        <taxon>Pseudomonadota</taxon>
        <taxon>Gammaproteobacteria</taxon>
        <taxon>Alteromonadales</taxon>
        <taxon>Ferrimonadaceae</taxon>
        <taxon>Ferrimonas</taxon>
    </lineage>
</organism>
<proteinExistence type="inferred from homology"/>
<dbReference type="InterPro" id="IPR011990">
    <property type="entry name" value="TPR-like_helical_dom_sf"/>
</dbReference>
<dbReference type="Pfam" id="PF00069">
    <property type="entry name" value="Pkinase"/>
    <property type="match status" value="1"/>
</dbReference>
<dbReference type="PROSITE" id="PS50005">
    <property type="entry name" value="TPR"/>
    <property type="match status" value="2"/>
</dbReference>
<keyword evidence="6" id="KW-0812">Transmembrane</keyword>
<dbReference type="Gene3D" id="1.10.510.10">
    <property type="entry name" value="Transferase(Phosphotransferase) domain 1"/>
    <property type="match status" value="1"/>
</dbReference>
<gene>
    <name evidence="8" type="ordered locus">Fbal_1832</name>
</gene>
<evidence type="ECO:0000256" key="1">
    <source>
        <dbReference type="ARBA" id="ARBA00008874"/>
    </source>
</evidence>
<dbReference type="SUPFAM" id="SSF48452">
    <property type="entry name" value="TPR-like"/>
    <property type="match status" value="2"/>
</dbReference>